<reference evidence="2 3" key="1">
    <citation type="submission" date="2019-07" db="EMBL/GenBank/DDBJ databases">
        <authorList>
            <person name="Park Y.J."/>
            <person name="Jeong S.E."/>
            <person name="Jung H.S."/>
        </authorList>
    </citation>
    <scope>NUCLEOTIDE SEQUENCE [LARGE SCALE GENOMIC DNA]</scope>
    <source>
        <strain evidence="3">P16(2019)</strain>
    </source>
</reference>
<dbReference type="InterPro" id="IPR016174">
    <property type="entry name" value="Di-haem_cyt_TM"/>
</dbReference>
<gene>
    <name evidence="2" type="ORF">FN960_03930</name>
</gene>
<dbReference type="GO" id="GO:0022904">
    <property type="term" value="P:respiratory electron transport chain"/>
    <property type="evidence" value="ECO:0007669"/>
    <property type="project" value="InterPro"/>
</dbReference>
<accession>A0A554A1X1</accession>
<protein>
    <submittedName>
        <fullName evidence="2">Uncharacterized protein</fullName>
    </submittedName>
</protein>
<dbReference type="Proteomes" id="UP000318521">
    <property type="component" value="Unassembled WGS sequence"/>
</dbReference>
<feature type="transmembrane region" description="Helical" evidence="1">
    <location>
        <begin position="12"/>
        <end position="31"/>
    </location>
</feature>
<keyword evidence="1" id="KW-0812">Transmembrane</keyword>
<dbReference type="OrthoDB" id="2454526at2"/>
<evidence type="ECO:0000313" key="3">
    <source>
        <dbReference type="Proteomes" id="UP000318521"/>
    </source>
</evidence>
<dbReference type="AlphaFoldDB" id="A0A554A1X1"/>
<dbReference type="SUPFAM" id="SSF81342">
    <property type="entry name" value="Transmembrane di-heme cytochromes"/>
    <property type="match status" value="1"/>
</dbReference>
<name>A0A554A1X1_9BACI</name>
<evidence type="ECO:0000256" key="1">
    <source>
        <dbReference type="SAM" id="Phobius"/>
    </source>
</evidence>
<organism evidence="2 3">
    <name type="scientific">Alkalicoccobacillus porphyridii</name>
    <dbReference type="NCBI Taxonomy" id="2597270"/>
    <lineage>
        <taxon>Bacteria</taxon>
        <taxon>Bacillati</taxon>
        <taxon>Bacillota</taxon>
        <taxon>Bacilli</taxon>
        <taxon>Bacillales</taxon>
        <taxon>Bacillaceae</taxon>
        <taxon>Alkalicoccobacillus</taxon>
    </lineage>
</organism>
<comment type="caution">
    <text evidence="2">The sequence shown here is derived from an EMBL/GenBank/DDBJ whole genome shotgun (WGS) entry which is preliminary data.</text>
</comment>
<dbReference type="RefSeq" id="WP_143847138.1">
    <property type="nucleotide sequence ID" value="NZ_VLXZ01000002.1"/>
</dbReference>
<dbReference type="GO" id="GO:0016020">
    <property type="term" value="C:membrane"/>
    <property type="evidence" value="ECO:0007669"/>
    <property type="project" value="InterPro"/>
</dbReference>
<sequence>MKKMIIFVGSFSIFYLAVQWISGYILTMMYAPSIVGGEQTAVSFGGVSTPFVFALFSAILAFLISSQIGKRTMEAV</sequence>
<keyword evidence="3" id="KW-1185">Reference proteome</keyword>
<feature type="transmembrane region" description="Helical" evidence="1">
    <location>
        <begin position="43"/>
        <end position="64"/>
    </location>
</feature>
<keyword evidence="1" id="KW-0472">Membrane</keyword>
<keyword evidence="1" id="KW-1133">Transmembrane helix</keyword>
<evidence type="ECO:0000313" key="2">
    <source>
        <dbReference type="EMBL" id="TSB47675.1"/>
    </source>
</evidence>
<proteinExistence type="predicted"/>
<dbReference type="EMBL" id="VLXZ01000002">
    <property type="protein sequence ID" value="TSB47675.1"/>
    <property type="molecule type" value="Genomic_DNA"/>
</dbReference>